<dbReference type="EnsemblMetazoa" id="CPIJ018371-RA">
    <property type="protein sequence ID" value="CPIJ018371-PA"/>
    <property type="gene ID" value="CPIJ018371"/>
</dbReference>
<dbReference type="VEuPathDB" id="VectorBase:CPIJ018371"/>
<accession>B0XG90</accession>
<evidence type="ECO:0000313" key="3">
    <source>
        <dbReference type="Proteomes" id="UP000002320"/>
    </source>
</evidence>
<sequence>MYSNLSTTEPTPTAVQHRAAAGHGCGSALLALEASLPTEEEFGVASLNDEWS</sequence>
<proteinExistence type="predicted"/>
<dbReference type="AlphaFoldDB" id="B0XG90"/>
<protein>
    <submittedName>
        <fullName evidence="1 2">Uncharacterized protein</fullName>
    </submittedName>
</protein>
<dbReference type="HOGENOM" id="CLU_3089299_0_0_1"/>
<reference evidence="2" key="2">
    <citation type="submission" date="2021-02" db="UniProtKB">
        <authorList>
            <consortium name="EnsemblMetazoa"/>
        </authorList>
    </citation>
    <scope>IDENTIFICATION</scope>
    <source>
        <strain evidence="2">JHB</strain>
    </source>
</reference>
<dbReference type="EMBL" id="DS233002">
    <property type="protein sequence ID" value="EDS27343.1"/>
    <property type="molecule type" value="Genomic_DNA"/>
</dbReference>
<dbReference type="InParanoid" id="B0XG90"/>
<dbReference type="Proteomes" id="UP000002320">
    <property type="component" value="Unassembled WGS sequence"/>
</dbReference>
<dbReference type="KEGG" id="cqu:CpipJ_CPIJ018371"/>
<evidence type="ECO:0000313" key="2">
    <source>
        <dbReference type="EnsemblMetazoa" id="CPIJ018371-PA"/>
    </source>
</evidence>
<keyword evidence="3" id="KW-1185">Reference proteome</keyword>
<evidence type="ECO:0000313" key="1">
    <source>
        <dbReference type="EMBL" id="EDS27343.1"/>
    </source>
</evidence>
<organism>
    <name type="scientific">Culex quinquefasciatus</name>
    <name type="common">Southern house mosquito</name>
    <name type="synonym">Culex pungens</name>
    <dbReference type="NCBI Taxonomy" id="7176"/>
    <lineage>
        <taxon>Eukaryota</taxon>
        <taxon>Metazoa</taxon>
        <taxon>Ecdysozoa</taxon>
        <taxon>Arthropoda</taxon>
        <taxon>Hexapoda</taxon>
        <taxon>Insecta</taxon>
        <taxon>Pterygota</taxon>
        <taxon>Neoptera</taxon>
        <taxon>Endopterygota</taxon>
        <taxon>Diptera</taxon>
        <taxon>Nematocera</taxon>
        <taxon>Culicoidea</taxon>
        <taxon>Culicidae</taxon>
        <taxon>Culicinae</taxon>
        <taxon>Culicini</taxon>
        <taxon>Culex</taxon>
        <taxon>Culex</taxon>
    </lineage>
</organism>
<name>B0XG90_CULQU</name>
<reference evidence="1" key="1">
    <citation type="submission" date="2007-03" db="EMBL/GenBank/DDBJ databases">
        <title>Annotation of Culex pipiens quinquefasciatus.</title>
        <authorList>
            <consortium name="The Broad Institute Genome Sequencing Platform"/>
            <person name="Atkinson P.W."/>
            <person name="Hemingway J."/>
            <person name="Christensen B.M."/>
            <person name="Higgs S."/>
            <person name="Kodira C."/>
            <person name="Hannick L."/>
            <person name="Megy K."/>
            <person name="O'Leary S."/>
            <person name="Pearson M."/>
            <person name="Haas B.J."/>
            <person name="Mauceli E."/>
            <person name="Wortman J.R."/>
            <person name="Lee N.H."/>
            <person name="Guigo R."/>
            <person name="Stanke M."/>
            <person name="Alvarado L."/>
            <person name="Amedeo P."/>
            <person name="Antoine C.H."/>
            <person name="Arensburger P."/>
            <person name="Bidwell S.L."/>
            <person name="Crawford M."/>
            <person name="Camaro F."/>
            <person name="Devon K."/>
            <person name="Engels R."/>
            <person name="Hammond M."/>
            <person name="Howarth C."/>
            <person name="Koehrsen M."/>
            <person name="Lawson D."/>
            <person name="Montgomery P."/>
            <person name="Nene V."/>
            <person name="Nusbaum C."/>
            <person name="Puiu D."/>
            <person name="Romero-Severson J."/>
            <person name="Severson D.W."/>
            <person name="Shumway M."/>
            <person name="Sisk P."/>
            <person name="Stolte C."/>
            <person name="Zeng Q."/>
            <person name="Eisenstadt E."/>
            <person name="Fraser-Liggett C."/>
            <person name="Strausberg R."/>
            <person name="Galagan J."/>
            <person name="Birren B."/>
            <person name="Collins F.H."/>
        </authorList>
    </citation>
    <scope>NUCLEOTIDE SEQUENCE [LARGE SCALE GENOMIC DNA]</scope>
    <source>
        <strain evidence="1">JHB</strain>
    </source>
</reference>
<gene>
    <name evidence="2" type="primary">6052380</name>
    <name evidence="1" type="ORF">CpipJ_CPIJ018371</name>
</gene>